<sequence length="185" mass="22277">MSKVEQERARARLAEFRKFDPPRFNGLSVESRVVEAWVRALEKLFEDLYIPERDRVHLVVHCLEGDAHSSWLRTRTDRFENLTWEEFRGMLYRAYFPNSVKKKFENDLKRMRQEDRSVQEYVREFVQVLNCVPSAVRDEQCKAYLIERGLRSEIYQFLQPQHFRTLDEVIEMVLWVERGAAGMKE</sequence>
<dbReference type="EMBL" id="LR862136">
    <property type="protein sequence ID" value="CAD1843459.1"/>
    <property type="molecule type" value="Genomic_DNA"/>
</dbReference>
<evidence type="ECO:0000313" key="2">
    <source>
        <dbReference type="EMBL" id="CAD1843459.1"/>
    </source>
</evidence>
<dbReference type="InterPro" id="IPR005162">
    <property type="entry name" value="Retrotrans_gag_dom"/>
</dbReference>
<name>A0A6V7QJZ5_ANACO</name>
<dbReference type="AlphaFoldDB" id="A0A6V7QJZ5"/>
<dbReference type="Pfam" id="PF03732">
    <property type="entry name" value="Retrotrans_gag"/>
    <property type="match status" value="1"/>
</dbReference>
<protein>
    <recommendedName>
        <fullName evidence="1">Retrotransposon gag domain-containing protein</fullName>
    </recommendedName>
</protein>
<proteinExistence type="predicted"/>
<organism evidence="2">
    <name type="scientific">Ananas comosus var. bracteatus</name>
    <name type="common">red pineapple</name>
    <dbReference type="NCBI Taxonomy" id="296719"/>
    <lineage>
        <taxon>Eukaryota</taxon>
        <taxon>Viridiplantae</taxon>
        <taxon>Streptophyta</taxon>
        <taxon>Embryophyta</taxon>
        <taxon>Tracheophyta</taxon>
        <taxon>Spermatophyta</taxon>
        <taxon>Magnoliopsida</taxon>
        <taxon>Liliopsida</taxon>
        <taxon>Poales</taxon>
        <taxon>Bromeliaceae</taxon>
        <taxon>Bromelioideae</taxon>
        <taxon>Ananas</taxon>
    </lineage>
</organism>
<accession>A0A6V7QJZ5</accession>
<reference evidence="2" key="1">
    <citation type="submission" date="2020-07" db="EMBL/GenBank/DDBJ databases">
        <authorList>
            <person name="Lin J."/>
        </authorList>
    </citation>
    <scope>NUCLEOTIDE SEQUENCE</scope>
</reference>
<evidence type="ECO:0000259" key="1">
    <source>
        <dbReference type="Pfam" id="PF03732"/>
    </source>
</evidence>
<gene>
    <name evidence="2" type="ORF">CB5_LOCUS26670</name>
</gene>
<feature type="domain" description="Retrotransposon gag" evidence="1">
    <location>
        <begin position="58"/>
        <end position="151"/>
    </location>
</feature>